<gene>
    <name evidence="5" type="ORF">GCM10011273_10090</name>
</gene>
<dbReference type="InterPro" id="IPR000843">
    <property type="entry name" value="HTH_LacI"/>
</dbReference>
<evidence type="ECO:0000313" key="6">
    <source>
        <dbReference type="Proteomes" id="UP000662572"/>
    </source>
</evidence>
<dbReference type="PROSITE" id="PS50932">
    <property type="entry name" value="HTH_LACI_2"/>
    <property type="match status" value="1"/>
</dbReference>
<dbReference type="Gene3D" id="3.40.50.2300">
    <property type="match status" value="2"/>
</dbReference>
<dbReference type="Pfam" id="PF13377">
    <property type="entry name" value="Peripla_BP_3"/>
    <property type="match status" value="1"/>
</dbReference>
<dbReference type="PANTHER" id="PTHR30146">
    <property type="entry name" value="LACI-RELATED TRANSCRIPTIONAL REPRESSOR"/>
    <property type="match status" value="1"/>
</dbReference>
<dbReference type="InterPro" id="IPR028082">
    <property type="entry name" value="Peripla_BP_I"/>
</dbReference>
<reference evidence="5" key="2">
    <citation type="submission" date="2020-09" db="EMBL/GenBank/DDBJ databases">
        <authorList>
            <person name="Sun Q."/>
            <person name="Kim S."/>
        </authorList>
    </citation>
    <scope>NUCLEOTIDE SEQUENCE</scope>
    <source>
        <strain evidence="5">KCTC 32296</strain>
    </source>
</reference>
<keyword evidence="6" id="KW-1185">Reference proteome</keyword>
<comment type="caution">
    <text evidence="5">The sequence shown here is derived from an EMBL/GenBank/DDBJ whole genome shotgun (WGS) entry which is preliminary data.</text>
</comment>
<keyword evidence="1" id="KW-0805">Transcription regulation</keyword>
<dbReference type="CDD" id="cd01545">
    <property type="entry name" value="PBP1_SalR"/>
    <property type="match status" value="1"/>
</dbReference>
<name>A0A918UQE8_9CAUL</name>
<dbReference type="PANTHER" id="PTHR30146:SF153">
    <property type="entry name" value="LACTOSE OPERON REPRESSOR"/>
    <property type="match status" value="1"/>
</dbReference>
<evidence type="ECO:0000256" key="3">
    <source>
        <dbReference type="ARBA" id="ARBA00023163"/>
    </source>
</evidence>
<dbReference type="CDD" id="cd01392">
    <property type="entry name" value="HTH_LacI"/>
    <property type="match status" value="1"/>
</dbReference>
<dbReference type="SMART" id="SM00354">
    <property type="entry name" value="HTH_LACI"/>
    <property type="match status" value="1"/>
</dbReference>
<feature type="domain" description="HTH lacI-type" evidence="4">
    <location>
        <begin position="2"/>
        <end position="56"/>
    </location>
</feature>
<dbReference type="EMBL" id="BMZB01000001">
    <property type="protein sequence ID" value="GGZ26529.1"/>
    <property type="molecule type" value="Genomic_DNA"/>
</dbReference>
<protein>
    <submittedName>
        <fullName evidence="5">LacI family transcriptional regulator</fullName>
    </submittedName>
</protein>
<accession>A0A918UQE8</accession>
<keyword evidence="3" id="KW-0804">Transcription</keyword>
<proteinExistence type="predicted"/>
<reference evidence="5" key="1">
    <citation type="journal article" date="2014" name="Int. J. Syst. Evol. Microbiol.">
        <title>Complete genome sequence of Corynebacterium casei LMG S-19264T (=DSM 44701T), isolated from a smear-ripened cheese.</title>
        <authorList>
            <consortium name="US DOE Joint Genome Institute (JGI-PGF)"/>
            <person name="Walter F."/>
            <person name="Albersmeier A."/>
            <person name="Kalinowski J."/>
            <person name="Ruckert C."/>
        </authorList>
    </citation>
    <scope>NUCLEOTIDE SEQUENCE</scope>
    <source>
        <strain evidence="5">KCTC 32296</strain>
    </source>
</reference>
<dbReference type="InterPro" id="IPR010982">
    <property type="entry name" value="Lambda_DNA-bd_dom_sf"/>
</dbReference>
<evidence type="ECO:0000259" key="4">
    <source>
        <dbReference type="PROSITE" id="PS50932"/>
    </source>
</evidence>
<dbReference type="InterPro" id="IPR046335">
    <property type="entry name" value="LacI/GalR-like_sensor"/>
</dbReference>
<keyword evidence="2" id="KW-0238">DNA-binding</keyword>
<organism evidence="5 6">
    <name type="scientific">Asticcacaulis endophyticus</name>
    <dbReference type="NCBI Taxonomy" id="1395890"/>
    <lineage>
        <taxon>Bacteria</taxon>
        <taxon>Pseudomonadati</taxon>
        <taxon>Pseudomonadota</taxon>
        <taxon>Alphaproteobacteria</taxon>
        <taxon>Caulobacterales</taxon>
        <taxon>Caulobacteraceae</taxon>
        <taxon>Asticcacaulis</taxon>
    </lineage>
</organism>
<evidence type="ECO:0000313" key="5">
    <source>
        <dbReference type="EMBL" id="GGZ26529.1"/>
    </source>
</evidence>
<dbReference type="PRINTS" id="PR00036">
    <property type="entry name" value="HTHLACI"/>
</dbReference>
<sequence>MTTIYDVSKLAGVSAKTVSRVLNEPDRVKTATREQVLAAMKTLDYSPNASARQLRLGGFSSIGLLLEDPASGYQSRFHQALLTACMEAGKYMTVELFEGVMPDWQARVDRFLTEGRVRDLILLPTLCDFTPLKDLLRERGARAVLIAPSVHDPHFPSVVMDDRAAARQIIEYLFSLGHTRIGHITGHPDHSATILRRSGVIEAYDARGLPRPKPELFASGDFMFKKGIEAAETLLSLPEPPTAIFAANDETAAAVAMVAHRRGLSIPGDLSVVGFDDAPIASAVWPQLTTIAQPYFEMARKVVHLVDTWDQQSTQSGFVSTYLTPHELVVRESSGPVLKG</sequence>
<dbReference type="SUPFAM" id="SSF53822">
    <property type="entry name" value="Periplasmic binding protein-like I"/>
    <property type="match status" value="1"/>
</dbReference>
<dbReference type="RefSeq" id="WP_189485250.1">
    <property type="nucleotide sequence ID" value="NZ_BMZB01000001.1"/>
</dbReference>
<dbReference type="GO" id="GO:0003700">
    <property type="term" value="F:DNA-binding transcription factor activity"/>
    <property type="evidence" value="ECO:0007669"/>
    <property type="project" value="TreeGrafter"/>
</dbReference>
<dbReference type="SUPFAM" id="SSF47413">
    <property type="entry name" value="lambda repressor-like DNA-binding domains"/>
    <property type="match status" value="1"/>
</dbReference>
<evidence type="ECO:0000256" key="2">
    <source>
        <dbReference type="ARBA" id="ARBA00023125"/>
    </source>
</evidence>
<dbReference type="Gene3D" id="1.10.260.40">
    <property type="entry name" value="lambda repressor-like DNA-binding domains"/>
    <property type="match status" value="1"/>
</dbReference>
<evidence type="ECO:0000256" key="1">
    <source>
        <dbReference type="ARBA" id="ARBA00023015"/>
    </source>
</evidence>
<dbReference type="Proteomes" id="UP000662572">
    <property type="component" value="Unassembled WGS sequence"/>
</dbReference>
<dbReference type="AlphaFoldDB" id="A0A918UQE8"/>
<dbReference type="Pfam" id="PF00356">
    <property type="entry name" value="LacI"/>
    <property type="match status" value="1"/>
</dbReference>
<dbReference type="GO" id="GO:0000976">
    <property type="term" value="F:transcription cis-regulatory region binding"/>
    <property type="evidence" value="ECO:0007669"/>
    <property type="project" value="TreeGrafter"/>
</dbReference>